<dbReference type="EMBL" id="JACCBU010000001">
    <property type="protein sequence ID" value="NYE73437.1"/>
    <property type="molecule type" value="Genomic_DNA"/>
</dbReference>
<gene>
    <name evidence="2" type="ORF">BKA15_004766</name>
</gene>
<organism evidence="2 3">
    <name type="scientific">Microlunatus parietis</name>
    <dbReference type="NCBI Taxonomy" id="682979"/>
    <lineage>
        <taxon>Bacteria</taxon>
        <taxon>Bacillati</taxon>
        <taxon>Actinomycetota</taxon>
        <taxon>Actinomycetes</taxon>
        <taxon>Propionibacteriales</taxon>
        <taxon>Propionibacteriaceae</taxon>
        <taxon>Microlunatus</taxon>
    </lineage>
</organism>
<dbReference type="RefSeq" id="WP_179754925.1">
    <property type="nucleotide sequence ID" value="NZ_JACCBU010000001.1"/>
</dbReference>
<evidence type="ECO:0000313" key="3">
    <source>
        <dbReference type="Proteomes" id="UP000569914"/>
    </source>
</evidence>
<name>A0A7Y9IAV6_9ACTN</name>
<feature type="domain" description="DUF4326" evidence="1">
    <location>
        <begin position="10"/>
        <end position="96"/>
    </location>
</feature>
<dbReference type="InterPro" id="IPR025475">
    <property type="entry name" value="DUF4326"/>
</dbReference>
<dbReference type="AlphaFoldDB" id="A0A7Y9IAV6"/>
<comment type="caution">
    <text evidence="2">The sequence shown here is derived from an EMBL/GenBank/DDBJ whole genome shotgun (WGS) entry which is preliminary data.</text>
</comment>
<reference evidence="2 3" key="1">
    <citation type="submission" date="2020-07" db="EMBL/GenBank/DDBJ databases">
        <title>Sequencing the genomes of 1000 actinobacteria strains.</title>
        <authorList>
            <person name="Klenk H.-P."/>
        </authorList>
    </citation>
    <scope>NUCLEOTIDE SEQUENCE [LARGE SCALE GENOMIC DNA]</scope>
    <source>
        <strain evidence="2 3">DSM 22083</strain>
    </source>
</reference>
<proteinExistence type="predicted"/>
<keyword evidence="3" id="KW-1185">Reference proteome</keyword>
<dbReference type="Proteomes" id="UP000569914">
    <property type="component" value="Unassembled WGS sequence"/>
</dbReference>
<protein>
    <recommendedName>
        <fullName evidence="1">DUF4326 domain-containing protein</fullName>
    </recommendedName>
</protein>
<dbReference type="Pfam" id="PF14216">
    <property type="entry name" value="DUF4326"/>
    <property type="match status" value="1"/>
</dbReference>
<accession>A0A7Y9IAV6</accession>
<evidence type="ECO:0000313" key="2">
    <source>
        <dbReference type="EMBL" id="NYE73437.1"/>
    </source>
</evidence>
<sequence length="102" mass="11365">MAPRRIQLRRAAGWRKPEGAVVVARPTRWGNPFRIEPKLGHDRDWAVASFRAFLADPESADLDYPSRDEIRAELAGKDLACWCPLSGPCHADVLLEIANGTD</sequence>
<evidence type="ECO:0000259" key="1">
    <source>
        <dbReference type="Pfam" id="PF14216"/>
    </source>
</evidence>